<keyword evidence="9 15" id="KW-0675">Receptor</keyword>
<keyword evidence="3" id="KW-0813">Transport</keyword>
<dbReference type="PANTHER" id="PTHR30069:SF29">
    <property type="entry name" value="HEMOGLOBIN AND HEMOGLOBIN-HAPTOGLOBIN-BINDING PROTEIN 1-RELATED"/>
    <property type="match status" value="1"/>
</dbReference>
<keyword evidence="7 11" id="KW-0798">TonB box</keyword>
<keyword evidence="6" id="KW-0732">Signal</keyword>
<dbReference type="InterPro" id="IPR039426">
    <property type="entry name" value="TonB-dep_rcpt-like"/>
</dbReference>
<evidence type="ECO:0000256" key="7">
    <source>
        <dbReference type="ARBA" id="ARBA00023077"/>
    </source>
</evidence>
<keyword evidence="16" id="KW-1185">Reference proteome</keyword>
<evidence type="ECO:0000256" key="12">
    <source>
        <dbReference type="SAM" id="MobiDB-lite"/>
    </source>
</evidence>
<evidence type="ECO:0000256" key="2">
    <source>
        <dbReference type="ARBA" id="ARBA00009810"/>
    </source>
</evidence>
<comment type="caution">
    <text evidence="15">The sequence shown here is derived from an EMBL/GenBank/DDBJ whole genome shotgun (WGS) entry which is preliminary data.</text>
</comment>
<evidence type="ECO:0000256" key="5">
    <source>
        <dbReference type="ARBA" id="ARBA00022692"/>
    </source>
</evidence>
<reference evidence="15 16" key="1">
    <citation type="submission" date="2024-04" db="EMBL/GenBank/DDBJ databases">
        <title>Novel species of the genus Ideonella isolated from streams.</title>
        <authorList>
            <person name="Lu H."/>
        </authorList>
    </citation>
    <scope>NUCLEOTIDE SEQUENCE [LARGE SCALE GENOMIC DNA]</scope>
    <source>
        <strain evidence="15 16">BYS139W</strain>
    </source>
</reference>
<keyword evidence="10" id="KW-0998">Cell outer membrane</keyword>
<evidence type="ECO:0000256" key="11">
    <source>
        <dbReference type="RuleBase" id="RU003357"/>
    </source>
</evidence>
<proteinExistence type="inferred from homology"/>
<dbReference type="InterPro" id="IPR000531">
    <property type="entry name" value="Beta-barrel_TonB"/>
</dbReference>
<evidence type="ECO:0000313" key="15">
    <source>
        <dbReference type="EMBL" id="MEK8027655.1"/>
    </source>
</evidence>
<accession>A0ABU9BCM8</accession>
<feature type="domain" description="TonB-dependent receptor-like beta-barrel" evidence="13">
    <location>
        <begin position="351"/>
        <end position="672"/>
    </location>
</feature>
<dbReference type="RefSeq" id="WP_341375436.1">
    <property type="nucleotide sequence ID" value="NZ_JBBUTF010000015.1"/>
</dbReference>
<dbReference type="Pfam" id="PF00593">
    <property type="entry name" value="TonB_dep_Rec_b-barrel"/>
    <property type="match status" value="1"/>
</dbReference>
<dbReference type="EMBL" id="JBBUTF010000015">
    <property type="protein sequence ID" value="MEK8027655.1"/>
    <property type="molecule type" value="Genomic_DNA"/>
</dbReference>
<comment type="subcellular location">
    <subcellularLocation>
        <location evidence="1">Cell outer membrane</location>
        <topology evidence="1">Multi-pass membrane protein</topology>
    </subcellularLocation>
</comment>
<evidence type="ECO:0000256" key="8">
    <source>
        <dbReference type="ARBA" id="ARBA00023136"/>
    </source>
</evidence>
<evidence type="ECO:0000256" key="9">
    <source>
        <dbReference type="ARBA" id="ARBA00023170"/>
    </source>
</evidence>
<evidence type="ECO:0000259" key="13">
    <source>
        <dbReference type="Pfam" id="PF00593"/>
    </source>
</evidence>
<comment type="similarity">
    <text evidence="2 11">Belongs to the TonB-dependent receptor family.</text>
</comment>
<sequence>MPDRRPAAPPHRLTLLARITLLTLTLSGPGLPSARAQATAEAAEAAGTTATTATPETAAAAEATPAPADRVTVRGQGLRPTGAGQRQVPVSELQQVPGGLGDPLKALQSLPGITSTHDGSSQPAIRGSRPEDNRYAIDGLPAGKLFHLGGLTSTLHPALVSRFDLQAAAHAAPWGNATGGVIDVRLKAPRTDRLAGSLDLGLLGGDLVLDGPVQPGSAVGVQLAVRRSWLDWVVRHASRGDEDGSDGTVVEMPAYRDWLGRLVWQPLAGHTLTLHSHGAVDRLDYEVPAGSIAGSQQPALIGPGRVRERDRTTALVWERRGRGGDQQRVALGQRDADQASRAGSVLDLDLAARFRFLQMEWRPAPLGRHSLSLGLERTWARWDYRMSLRDVRCTEFEPDCDYSSAEPVAADDHLRDRHLALWAQDRIALGEDWTLRAGWHAMRDAYLQRQVGEPRLALDWQARPRTLLSLAWGRHHQIPDGLQILPTYGNPQLDLLRASHLALSLAEQADAGWRWQVELYRKQLDGLVVADPTTRQYVNGGSGQAHGLELLVQREAREASPWSGWLAVSWAASRRRNDLTGVSFRHDQDQPLNVQLLARHRLPSGWSLGARWAWHSGAPDTAVIGTTTLADGRIRPVYGALNADRLPSYHRLDLRLEGRLRPDLSLYAELINAYGRRNVAGWVYSADYGRRTAQTQMGRIPSAGLKLDF</sequence>
<evidence type="ECO:0000313" key="16">
    <source>
        <dbReference type="Proteomes" id="UP001368500"/>
    </source>
</evidence>
<evidence type="ECO:0000256" key="3">
    <source>
        <dbReference type="ARBA" id="ARBA00022448"/>
    </source>
</evidence>
<feature type="compositionally biased region" description="Low complexity" evidence="12">
    <location>
        <begin position="35"/>
        <end position="68"/>
    </location>
</feature>
<dbReference type="InterPro" id="IPR036942">
    <property type="entry name" value="Beta-barrel_TonB_sf"/>
</dbReference>
<dbReference type="Gene3D" id="2.170.130.10">
    <property type="entry name" value="TonB-dependent receptor, plug domain"/>
    <property type="match status" value="1"/>
</dbReference>
<feature type="domain" description="TonB-dependent receptor plug" evidence="14">
    <location>
        <begin position="99"/>
        <end position="181"/>
    </location>
</feature>
<gene>
    <name evidence="15" type="ORF">AACH11_16950</name>
</gene>
<dbReference type="InterPro" id="IPR012910">
    <property type="entry name" value="Plug_dom"/>
</dbReference>
<keyword evidence="8 11" id="KW-0472">Membrane</keyword>
<dbReference type="Pfam" id="PF07715">
    <property type="entry name" value="Plug"/>
    <property type="match status" value="1"/>
</dbReference>
<evidence type="ECO:0000256" key="6">
    <source>
        <dbReference type="ARBA" id="ARBA00022729"/>
    </source>
</evidence>
<keyword evidence="5" id="KW-0812">Transmembrane</keyword>
<feature type="region of interest" description="Disordered" evidence="12">
    <location>
        <begin position="35"/>
        <end position="133"/>
    </location>
</feature>
<protein>
    <submittedName>
        <fullName evidence="15">TonB-dependent receptor</fullName>
    </submittedName>
</protein>
<dbReference type="InterPro" id="IPR037066">
    <property type="entry name" value="Plug_dom_sf"/>
</dbReference>
<evidence type="ECO:0000256" key="4">
    <source>
        <dbReference type="ARBA" id="ARBA00022452"/>
    </source>
</evidence>
<evidence type="ECO:0000259" key="14">
    <source>
        <dbReference type="Pfam" id="PF07715"/>
    </source>
</evidence>
<dbReference type="Gene3D" id="2.40.170.20">
    <property type="entry name" value="TonB-dependent receptor, beta-barrel domain"/>
    <property type="match status" value="1"/>
</dbReference>
<dbReference type="SUPFAM" id="SSF56935">
    <property type="entry name" value="Porins"/>
    <property type="match status" value="1"/>
</dbReference>
<keyword evidence="4" id="KW-1134">Transmembrane beta strand</keyword>
<dbReference type="PANTHER" id="PTHR30069">
    <property type="entry name" value="TONB-DEPENDENT OUTER MEMBRANE RECEPTOR"/>
    <property type="match status" value="1"/>
</dbReference>
<feature type="compositionally biased region" description="Polar residues" evidence="12">
    <location>
        <begin position="111"/>
        <end position="123"/>
    </location>
</feature>
<evidence type="ECO:0000256" key="1">
    <source>
        <dbReference type="ARBA" id="ARBA00004571"/>
    </source>
</evidence>
<organism evidence="15 16">
    <name type="scientific">Pseudaquabacterium rugosum</name>
    <dbReference type="NCBI Taxonomy" id="2984194"/>
    <lineage>
        <taxon>Bacteria</taxon>
        <taxon>Pseudomonadati</taxon>
        <taxon>Pseudomonadota</taxon>
        <taxon>Betaproteobacteria</taxon>
        <taxon>Burkholderiales</taxon>
        <taxon>Sphaerotilaceae</taxon>
        <taxon>Pseudaquabacterium</taxon>
    </lineage>
</organism>
<name>A0ABU9BCM8_9BURK</name>
<evidence type="ECO:0000256" key="10">
    <source>
        <dbReference type="ARBA" id="ARBA00023237"/>
    </source>
</evidence>
<dbReference type="Proteomes" id="UP001368500">
    <property type="component" value="Unassembled WGS sequence"/>
</dbReference>